<keyword evidence="9" id="KW-1185">Reference proteome</keyword>
<dbReference type="RefSeq" id="XP_007828131.1">
    <property type="nucleotide sequence ID" value="XM_007829940.1"/>
</dbReference>
<dbReference type="PANTHER" id="PTHR47660:SF3">
    <property type="entry name" value="FINGER DOMAIN PROTEIN, PUTATIVE (AFU_ORTHOLOGUE AFUA_4G03310)-RELATED"/>
    <property type="match status" value="1"/>
</dbReference>
<evidence type="ECO:0000313" key="9">
    <source>
        <dbReference type="Proteomes" id="UP000030651"/>
    </source>
</evidence>
<dbReference type="InterPro" id="IPR001138">
    <property type="entry name" value="Zn2Cys6_DnaBD"/>
</dbReference>
<feature type="compositionally biased region" description="Low complexity" evidence="6">
    <location>
        <begin position="318"/>
        <end position="327"/>
    </location>
</feature>
<dbReference type="SUPFAM" id="SSF57701">
    <property type="entry name" value="Zn2/Cys6 DNA-binding domain"/>
    <property type="match status" value="1"/>
</dbReference>
<keyword evidence="5" id="KW-0539">Nucleus</keyword>
<organism evidence="8 9">
    <name type="scientific">Pestalotiopsis fici (strain W106-1 / CGMCC3.15140)</name>
    <dbReference type="NCBI Taxonomy" id="1229662"/>
    <lineage>
        <taxon>Eukaryota</taxon>
        <taxon>Fungi</taxon>
        <taxon>Dikarya</taxon>
        <taxon>Ascomycota</taxon>
        <taxon>Pezizomycotina</taxon>
        <taxon>Sordariomycetes</taxon>
        <taxon>Xylariomycetidae</taxon>
        <taxon>Amphisphaeriales</taxon>
        <taxon>Sporocadaceae</taxon>
        <taxon>Pestalotiopsis</taxon>
    </lineage>
</organism>
<dbReference type="EMBL" id="KI912109">
    <property type="protein sequence ID" value="ETS87531.1"/>
    <property type="molecule type" value="Genomic_DNA"/>
</dbReference>
<evidence type="ECO:0000313" key="8">
    <source>
        <dbReference type="EMBL" id="ETS87531.1"/>
    </source>
</evidence>
<sequence>MHTPWRRACTACTKAKRQCTKQTPACRRCIQRGADCHYPPPRRPAPLLLPQSLSSSALVADATDTGELLAASLLDEDISFSCNLPDLDSTIPNLVSDDLGRGQQTLVDITPARKPESSVLPWFLHPSSWKRERLLEQHEEMLASSQQLYVDTIRNWLFDWVSGSSPAPVLSSSSSTSTDSPATNPLIHPELYRREMPRIIQDAYTAITTYQYRTPANTETALRILEARTDQLIQEQAVREAMGDPPRGTLEHLARVHALLAYQVLGLFDGNVRARARADGLVDTLFAWCDAMWTSAKADQENKIKKGRCCGCRHDFASSSSSSSSSSPPGLCCHRHDHPDQDQDQEAHGNLDDDYDDNSLWHTFIHVESVRRALLTAQIVQNIYLMQKTGWSSCAGGVVLTMRRGVWSARSAYAWKKRLALAAPPPSLATTAATMNTRDPLLGLLTTRLDDALEGAGPGDVDDFGLALLGVHFGEERLERWMDEKGAMDSSLSDPSRWL</sequence>
<dbReference type="OrthoDB" id="5355161at2759"/>
<dbReference type="OMA" id="VWEAQSA"/>
<proteinExistence type="predicted"/>
<dbReference type="PROSITE" id="PS00463">
    <property type="entry name" value="ZN2_CY6_FUNGAL_1"/>
    <property type="match status" value="1"/>
</dbReference>
<name>W3XQI7_PESFW</name>
<dbReference type="SMART" id="SM00066">
    <property type="entry name" value="GAL4"/>
    <property type="match status" value="1"/>
</dbReference>
<keyword evidence="1" id="KW-0479">Metal-binding</keyword>
<feature type="domain" description="Zn(2)-C6 fungal-type" evidence="7">
    <location>
        <begin position="8"/>
        <end position="38"/>
    </location>
</feature>
<evidence type="ECO:0000256" key="4">
    <source>
        <dbReference type="ARBA" id="ARBA00023163"/>
    </source>
</evidence>
<dbReference type="GO" id="GO:0000981">
    <property type="term" value="F:DNA-binding transcription factor activity, RNA polymerase II-specific"/>
    <property type="evidence" value="ECO:0007669"/>
    <property type="project" value="InterPro"/>
</dbReference>
<reference evidence="9" key="1">
    <citation type="journal article" date="2015" name="BMC Genomics">
        <title>Genomic and transcriptomic analysis of the endophytic fungus Pestalotiopsis fici reveals its lifestyle and high potential for synthesis of natural products.</title>
        <authorList>
            <person name="Wang X."/>
            <person name="Zhang X."/>
            <person name="Liu L."/>
            <person name="Xiang M."/>
            <person name="Wang W."/>
            <person name="Sun X."/>
            <person name="Che Y."/>
            <person name="Guo L."/>
            <person name="Liu G."/>
            <person name="Guo L."/>
            <person name="Wang C."/>
            <person name="Yin W.B."/>
            <person name="Stadler M."/>
            <person name="Zhang X."/>
            <person name="Liu X."/>
        </authorList>
    </citation>
    <scope>NUCLEOTIDE SEQUENCE [LARGE SCALE GENOMIC DNA]</scope>
    <source>
        <strain evidence="9">W106-1 / CGMCC3.15140</strain>
    </source>
</reference>
<dbReference type="Gene3D" id="4.10.240.10">
    <property type="entry name" value="Zn(2)-C6 fungal-type DNA-binding domain"/>
    <property type="match status" value="1"/>
</dbReference>
<dbReference type="InParanoid" id="W3XQI7"/>
<dbReference type="HOGENOM" id="CLU_024655_0_0_1"/>
<feature type="region of interest" description="Disordered" evidence="6">
    <location>
        <begin position="317"/>
        <end position="351"/>
    </location>
</feature>
<dbReference type="AlphaFoldDB" id="W3XQI7"/>
<evidence type="ECO:0000256" key="5">
    <source>
        <dbReference type="ARBA" id="ARBA00023242"/>
    </source>
</evidence>
<dbReference type="eggNOG" id="ENOG502SPBP">
    <property type="taxonomic scope" value="Eukaryota"/>
</dbReference>
<accession>W3XQI7</accession>
<keyword evidence="3" id="KW-0805">Transcription regulation</keyword>
<evidence type="ECO:0000259" key="7">
    <source>
        <dbReference type="PROSITE" id="PS50048"/>
    </source>
</evidence>
<evidence type="ECO:0000256" key="3">
    <source>
        <dbReference type="ARBA" id="ARBA00023015"/>
    </source>
</evidence>
<evidence type="ECO:0000256" key="6">
    <source>
        <dbReference type="SAM" id="MobiDB-lite"/>
    </source>
</evidence>
<keyword evidence="4" id="KW-0804">Transcription</keyword>
<dbReference type="Proteomes" id="UP000030651">
    <property type="component" value="Unassembled WGS sequence"/>
</dbReference>
<dbReference type="PANTHER" id="PTHR47660">
    <property type="entry name" value="TRANSCRIPTION FACTOR WITH C2H2 AND ZN(2)-CYS(6) DNA BINDING DOMAIN (EUROFUNG)-RELATED-RELATED"/>
    <property type="match status" value="1"/>
</dbReference>
<dbReference type="Pfam" id="PF00172">
    <property type="entry name" value="Zn_clus"/>
    <property type="match status" value="1"/>
</dbReference>
<dbReference type="GeneID" id="19266372"/>
<protein>
    <recommendedName>
        <fullName evidence="7">Zn(2)-C6 fungal-type domain-containing protein</fullName>
    </recommendedName>
</protein>
<gene>
    <name evidence="8" type="ORF">PFICI_01359</name>
</gene>
<feature type="compositionally biased region" description="Basic and acidic residues" evidence="6">
    <location>
        <begin position="337"/>
        <end position="351"/>
    </location>
</feature>
<dbReference type="KEGG" id="pfy:PFICI_01359"/>
<evidence type="ECO:0000256" key="2">
    <source>
        <dbReference type="ARBA" id="ARBA00022833"/>
    </source>
</evidence>
<keyword evidence="2" id="KW-0862">Zinc</keyword>
<dbReference type="GO" id="GO:0008270">
    <property type="term" value="F:zinc ion binding"/>
    <property type="evidence" value="ECO:0007669"/>
    <property type="project" value="InterPro"/>
</dbReference>
<dbReference type="PROSITE" id="PS50048">
    <property type="entry name" value="ZN2_CY6_FUNGAL_2"/>
    <property type="match status" value="1"/>
</dbReference>
<evidence type="ECO:0000256" key="1">
    <source>
        <dbReference type="ARBA" id="ARBA00022723"/>
    </source>
</evidence>
<dbReference type="InterPro" id="IPR036864">
    <property type="entry name" value="Zn2-C6_fun-type_DNA-bd_sf"/>
</dbReference>
<dbReference type="CDD" id="cd00067">
    <property type="entry name" value="GAL4"/>
    <property type="match status" value="1"/>
</dbReference>